<dbReference type="PROSITE" id="PS50181">
    <property type="entry name" value="FBOX"/>
    <property type="match status" value="1"/>
</dbReference>
<keyword evidence="1" id="KW-0472">Membrane</keyword>
<reference evidence="3 4" key="1">
    <citation type="submission" date="2020-09" db="EMBL/GenBank/DDBJ databases">
        <authorList>
            <person name="Ashkenazy H."/>
        </authorList>
    </citation>
    <scope>NUCLEOTIDE SEQUENCE [LARGE SCALE GENOMIC DNA]</scope>
    <source>
        <strain evidence="4">cv. Cdm-0</strain>
    </source>
</reference>
<dbReference type="InterPro" id="IPR050796">
    <property type="entry name" value="SCF_F-box_component"/>
</dbReference>
<evidence type="ECO:0000313" key="3">
    <source>
        <dbReference type="EMBL" id="CAD5313258.1"/>
    </source>
</evidence>
<organism evidence="3 4">
    <name type="scientific">Arabidopsis thaliana</name>
    <name type="common">Mouse-ear cress</name>
    <dbReference type="NCBI Taxonomy" id="3702"/>
    <lineage>
        <taxon>Eukaryota</taxon>
        <taxon>Viridiplantae</taxon>
        <taxon>Streptophyta</taxon>
        <taxon>Embryophyta</taxon>
        <taxon>Tracheophyta</taxon>
        <taxon>Spermatophyta</taxon>
        <taxon>Magnoliopsida</taxon>
        <taxon>eudicotyledons</taxon>
        <taxon>Gunneridae</taxon>
        <taxon>Pentapetalae</taxon>
        <taxon>rosids</taxon>
        <taxon>malvids</taxon>
        <taxon>Brassicales</taxon>
        <taxon>Brassicaceae</taxon>
        <taxon>Camelineae</taxon>
        <taxon>Arabidopsis</taxon>
    </lineage>
</organism>
<dbReference type="Pfam" id="PF00646">
    <property type="entry name" value="F-box"/>
    <property type="match status" value="1"/>
</dbReference>
<name>A0A7G2DRY2_ARATH</name>
<dbReference type="InterPro" id="IPR036047">
    <property type="entry name" value="F-box-like_dom_sf"/>
</dbReference>
<keyword evidence="1" id="KW-0812">Transmembrane</keyword>
<keyword evidence="1" id="KW-1133">Transmembrane helix</keyword>
<dbReference type="AlphaFoldDB" id="A0A7G2DRY2"/>
<evidence type="ECO:0000313" key="4">
    <source>
        <dbReference type="Proteomes" id="UP000516314"/>
    </source>
</evidence>
<protein>
    <submittedName>
        <fullName evidence="3">(thale cress) hypothetical protein</fullName>
    </submittedName>
</protein>
<feature type="domain" description="F-box" evidence="2">
    <location>
        <begin position="1"/>
        <end position="48"/>
    </location>
</feature>
<dbReference type="InterPro" id="IPR006527">
    <property type="entry name" value="F-box-assoc_dom_typ1"/>
</dbReference>
<dbReference type="PANTHER" id="PTHR31672:SF13">
    <property type="entry name" value="F-BOX PROTEIN CPR30-LIKE"/>
    <property type="match status" value="1"/>
</dbReference>
<evidence type="ECO:0000259" key="2">
    <source>
        <dbReference type="PROSITE" id="PS50181"/>
    </source>
</evidence>
<gene>
    <name evidence="3" type="ORF">AT9943_LOCUS1761</name>
</gene>
<sequence>MNSLPLHLLDQILFRLEPKSLAMMKSTNRTINSHISDPLFESEYFSRLESSLYNLSPGGARYVMCQPLVSSCKSMSMGEKAIQGNFRCYMLGSCSGLLLLYIGGLFVANPLTKRFRYLDPSGSKFIPTLSGDRWIYLAHPERAMCVGFAVDRKRFKIVCILEMETRYEFEINDGDSWRLSKTTINADSKSDLTKWMKPVYLEGTLHWLRNDGSIIAFNPETEQARLIPSGFHQEVPDMKLLLAADDKINRLTLISGTKETISVYTLLGNLKWGLARRIKNVSLKENELNAGTWLCTMASVFWEPKPAAWDESNQIFSVLPVHSFGTWFGISKQGRLVFLVNPPKLNNLSPVLRPVDFLLDSHVHMEEVDFGVHTLTSSGLDIQFPEMMSDYTDREEVTPMKELAERFTMYDPFETDKEDSEDIFGKTRRYEITSTIALAVKRNKEVMFHERFRENGKWNPNDFTFNIA</sequence>
<proteinExistence type="predicted"/>
<accession>A0A7G2DRY2</accession>
<feature type="transmembrane region" description="Helical" evidence="1">
    <location>
        <begin position="86"/>
        <end position="108"/>
    </location>
</feature>
<dbReference type="PANTHER" id="PTHR31672">
    <property type="entry name" value="BNACNNG10540D PROTEIN"/>
    <property type="match status" value="1"/>
</dbReference>
<dbReference type="SUPFAM" id="SSF81383">
    <property type="entry name" value="F-box domain"/>
    <property type="match status" value="1"/>
</dbReference>
<dbReference type="Pfam" id="PF07734">
    <property type="entry name" value="FBA_1"/>
    <property type="match status" value="1"/>
</dbReference>
<dbReference type="InterPro" id="IPR001810">
    <property type="entry name" value="F-box_dom"/>
</dbReference>
<evidence type="ECO:0000256" key="1">
    <source>
        <dbReference type="SAM" id="Phobius"/>
    </source>
</evidence>
<dbReference type="Proteomes" id="UP000516314">
    <property type="component" value="Chromosome 1"/>
</dbReference>
<dbReference type="EMBL" id="LR881466">
    <property type="protein sequence ID" value="CAD5313258.1"/>
    <property type="molecule type" value="Genomic_DNA"/>
</dbReference>